<dbReference type="EC" id="3.1.1.31" evidence="2"/>
<dbReference type="InterPro" id="IPR011048">
    <property type="entry name" value="Haem_d1_sf"/>
</dbReference>
<dbReference type="PANTHER" id="PTHR30344:SF1">
    <property type="entry name" value="6-PHOSPHOGLUCONOLACTONASE"/>
    <property type="match status" value="1"/>
</dbReference>
<name>A0A089QG64_9LACO</name>
<evidence type="ECO:0000256" key="1">
    <source>
        <dbReference type="ARBA" id="ARBA00005564"/>
    </source>
</evidence>
<evidence type="ECO:0000313" key="2">
    <source>
        <dbReference type="EMBL" id="AIR10808.1"/>
    </source>
</evidence>
<dbReference type="InterPro" id="IPR050282">
    <property type="entry name" value="Cycloisomerase_2"/>
</dbReference>
<protein>
    <submittedName>
        <fullName evidence="2">6-phosphogluconolactonase</fullName>
        <ecNumber evidence="2">3.1.1.31</ecNumber>
    </submittedName>
</protein>
<accession>A0A089QG64</accession>
<organism evidence="2 3">
    <name type="scientific">Ligilactobacillus salivarius</name>
    <dbReference type="NCBI Taxonomy" id="1624"/>
    <lineage>
        <taxon>Bacteria</taxon>
        <taxon>Bacillati</taxon>
        <taxon>Bacillota</taxon>
        <taxon>Bacilli</taxon>
        <taxon>Lactobacillales</taxon>
        <taxon>Lactobacillaceae</taxon>
        <taxon>Ligilactobacillus</taxon>
    </lineage>
</organism>
<dbReference type="GO" id="GO:0005829">
    <property type="term" value="C:cytosol"/>
    <property type="evidence" value="ECO:0007669"/>
    <property type="project" value="TreeGrafter"/>
</dbReference>
<dbReference type="Proteomes" id="UP000029488">
    <property type="component" value="Chromosome"/>
</dbReference>
<dbReference type="InterPro" id="IPR019405">
    <property type="entry name" value="Lactonase_7-beta_prop"/>
</dbReference>
<gene>
    <name evidence="2" type="ORF">LSJ_1135c</name>
</gene>
<dbReference type="EMBL" id="CP007646">
    <property type="protein sequence ID" value="AIR10808.1"/>
    <property type="molecule type" value="Genomic_DNA"/>
</dbReference>
<proteinExistence type="inferred from homology"/>
<dbReference type="RefSeq" id="WP_044005041.1">
    <property type="nucleotide sequence ID" value="NZ_CP007646.1"/>
</dbReference>
<dbReference type="GO" id="GO:0017057">
    <property type="term" value="F:6-phosphogluconolactonase activity"/>
    <property type="evidence" value="ECO:0007669"/>
    <property type="project" value="UniProtKB-EC"/>
</dbReference>
<dbReference type="PANTHER" id="PTHR30344">
    <property type="entry name" value="6-PHOSPHOGLUCONOLACTONASE-RELATED"/>
    <property type="match status" value="1"/>
</dbReference>
<evidence type="ECO:0000313" key="3">
    <source>
        <dbReference type="Proteomes" id="UP000029488"/>
    </source>
</evidence>
<sequence length="341" mass="37801">MLEKIYFGTYTRNNSKGIYQAELDTEKKEIRDLELFIDDIVSPTYLTTTNNGILLTITGNDQGQGGIASYNLTTPKPVLVDQKLADGASPCYVSYDGQRKLVYTANYHKGLVEVYRLENDNTLTLKDSVTYEGKGPRPEQDKSHAHYADLTPDNKLVTIDLGDDKVHTYDVSEEGKISEIAAFQTPEGFGPRHIVFSNDGKLAYLAGELSSEVAVLEYNNGIFNLIQIVSTIPVDWTKHNGVAAIRISSDDKFVYVSNRGHNSIAVFEVEEDGILKLIQTISTNGDFPRDFALDNSERFIVVAHQNSTIASLFARNATSGKLELLQTDIPVPEGVCVYFVK</sequence>
<dbReference type="AlphaFoldDB" id="A0A089QG64"/>
<comment type="similarity">
    <text evidence="1">Belongs to the cycloisomerase 2 family.</text>
</comment>
<dbReference type="InterPro" id="IPR015943">
    <property type="entry name" value="WD40/YVTN_repeat-like_dom_sf"/>
</dbReference>
<dbReference type="Gene3D" id="2.130.10.10">
    <property type="entry name" value="YVTN repeat-like/Quinoprotein amine dehydrogenase"/>
    <property type="match status" value="1"/>
</dbReference>
<dbReference type="Pfam" id="PF10282">
    <property type="entry name" value="Lactonase"/>
    <property type="match status" value="1"/>
</dbReference>
<keyword evidence="2" id="KW-0378">Hydrolase</keyword>
<dbReference type="SUPFAM" id="SSF51004">
    <property type="entry name" value="C-terminal (heme d1) domain of cytochrome cd1-nitrite reductase"/>
    <property type="match status" value="1"/>
</dbReference>
<dbReference type="KEGG" id="lsj:LSJ_1135c"/>
<reference evidence="2 3" key="1">
    <citation type="journal article" date="2014" name="BMC Genomics">
        <title>Unusual genome complexity in Lactobacillus salivarius JCM1046.</title>
        <authorList>
            <person name="Raftis E.J."/>
            <person name="Forde B.M."/>
            <person name="Claesson M.J."/>
            <person name="O'Toole P.W."/>
        </authorList>
    </citation>
    <scope>NUCLEOTIDE SEQUENCE [LARGE SCALE GENOMIC DNA]</scope>
    <source>
        <strain evidence="2 3">JCM1046</strain>
    </source>
</reference>